<dbReference type="RefSeq" id="WP_086713819.1">
    <property type="nucleotide sequence ID" value="NZ_AP025493.1"/>
</dbReference>
<accession>A0A5M9P3J8</accession>
<dbReference type="OrthoDB" id="6398658at2"/>
<comment type="caution">
    <text evidence="2">The sequence shown here is derived from an EMBL/GenBank/DDBJ whole genome shotgun (WGS) entry which is preliminary data.</text>
</comment>
<feature type="signal peptide" evidence="1">
    <location>
        <begin position="1"/>
        <end position="20"/>
    </location>
</feature>
<proteinExistence type="predicted"/>
<dbReference type="AlphaFoldDB" id="A0A5M9P3J8"/>
<evidence type="ECO:0000256" key="1">
    <source>
        <dbReference type="SAM" id="SignalP"/>
    </source>
</evidence>
<keyword evidence="3" id="KW-1185">Reference proteome</keyword>
<reference evidence="2 3" key="1">
    <citation type="submission" date="2019-09" db="EMBL/GenBank/DDBJ databases">
        <title>Draft genome sequence of various Type strains from the CCUG.</title>
        <authorList>
            <person name="Pineiro-Iglesias B."/>
            <person name="Tunovic T."/>
            <person name="Unosson C."/>
            <person name="Inganas E."/>
            <person name="Ohlen M."/>
            <person name="Cardew S."/>
            <person name="Jensie-Markopoulos S."/>
            <person name="Salva-Serra F."/>
            <person name="Jaen-Luchoro D."/>
            <person name="Karlsson R."/>
            <person name="Svensson-Stadler L."/>
            <person name="Chun J."/>
            <person name="Moore E."/>
        </authorList>
    </citation>
    <scope>NUCLEOTIDE SEQUENCE [LARGE SCALE GENOMIC DNA]</scope>
    <source>
        <strain evidence="2 3">CCUG 56969T</strain>
    </source>
</reference>
<keyword evidence="1" id="KW-0732">Signal</keyword>
<evidence type="ECO:0000313" key="2">
    <source>
        <dbReference type="EMBL" id="KAA8679758.1"/>
    </source>
</evidence>
<organism evidence="2 3">
    <name type="scientific">Vibrio gigantis</name>
    <dbReference type="NCBI Taxonomy" id="296199"/>
    <lineage>
        <taxon>Bacteria</taxon>
        <taxon>Pseudomonadati</taxon>
        <taxon>Pseudomonadota</taxon>
        <taxon>Gammaproteobacteria</taxon>
        <taxon>Vibrionales</taxon>
        <taxon>Vibrionaceae</taxon>
        <taxon>Vibrio</taxon>
    </lineage>
</organism>
<name>A0A5M9P3J8_9VIBR</name>
<dbReference type="EMBL" id="VXJS01000002">
    <property type="protein sequence ID" value="KAA8679758.1"/>
    <property type="molecule type" value="Genomic_DNA"/>
</dbReference>
<evidence type="ECO:0000313" key="3">
    <source>
        <dbReference type="Proteomes" id="UP000322521"/>
    </source>
</evidence>
<sequence>MKLKTVVLLIATLLSQTVTAQTKAVSPTDTLFNQASIQAVIDMAFHTKSERYTEFASLFNLCQKRPNNPQCGEKYNTKRTNYEVAKANHDVLLMTNDPQFLTLEMPLSNHQELVSALKTLGYLSSAQEKVEHVQTLDALNEWLVLHSFAKTDEIYFMHALMVRAEELSQQLQTERYSS</sequence>
<dbReference type="Proteomes" id="UP000322521">
    <property type="component" value="Unassembled WGS sequence"/>
</dbReference>
<protein>
    <submittedName>
        <fullName evidence="2">Uncharacterized protein</fullName>
    </submittedName>
</protein>
<feature type="chain" id="PRO_5024430885" evidence="1">
    <location>
        <begin position="21"/>
        <end position="178"/>
    </location>
</feature>
<gene>
    <name evidence="2" type="ORF">F4W18_05920</name>
</gene>